<dbReference type="AlphaFoldDB" id="A0A1Q2CWI9"/>
<name>A0A1Q2CWI9_9ACTN</name>
<sequence>MTEVTVVIPTRNRSALLDTTLRSVQSAASEAVRGTRHGVRIVVVDDAPDNEDTRDLARQLGVDYLRVVEHDGRLDPGAAIKLGFSRIDTEFQTLFGDDDITLPRHFRSALDLIGEGADVVSNSFHITDSELNVTSTVILKPTGIRDIIAGHTRLNDGSFLRSSLIQGVELDVALEAHMLPPMWAHVMLSDARFAIVEEPTWLYRRHDTNISKAAYSERDRELRTRSNAAIRTLVLERLGHLPGDPPPYVAPKPAPPTEAAPSVAAETAPSVAAETAPAQRQDSELGAAGPETSVTPDEGSPDRSPAGHEPAPARPHTEGEPHTQDPAREAGHPEVARGLRYRLLNKAARILRRGSDAAIRLSRR</sequence>
<dbReference type="EMBL" id="CP019607">
    <property type="protein sequence ID" value="AQP50488.1"/>
    <property type="molecule type" value="Genomic_DNA"/>
</dbReference>
<dbReference type="KEGG" id="tfa:BW733_06230"/>
<feature type="compositionally biased region" description="Pro residues" evidence="1">
    <location>
        <begin position="243"/>
        <end position="258"/>
    </location>
</feature>
<feature type="compositionally biased region" description="Basic and acidic residues" evidence="1">
    <location>
        <begin position="315"/>
        <end position="335"/>
    </location>
</feature>
<dbReference type="InterPro" id="IPR001173">
    <property type="entry name" value="Glyco_trans_2-like"/>
</dbReference>
<keyword evidence="4" id="KW-1185">Reference proteome</keyword>
<dbReference type="Proteomes" id="UP000188235">
    <property type="component" value="Chromosome"/>
</dbReference>
<evidence type="ECO:0000259" key="2">
    <source>
        <dbReference type="Pfam" id="PF00535"/>
    </source>
</evidence>
<dbReference type="OrthoDB" id="9798249at2"/>
<evidence type="ECO:0000313" key="3">
    <source>
        <dbReference type="EMBL" id="AQP50488.1"/>
    </source>
</evidence>
<accession>A0A1Q2CWI9</accession>
<dbReference type="CDD" id="cd00761">
    <property type="entry name" value="Glyco_tranf_GTA_type"/>
    <property type="match status" value="1"/>
</dbReference>
<dbReference type="RefSeq" id="WP_077348890.1">
    <property type="nucleotide sequence ID" value="NZ_CP019607.1"/>
</dbReference>
<dbReference type="InterPro" id="IPR029044">
    <property type="entry name" value="Nucleotide-diphossugar_trans"/>
</dbReference>
<proteinExistence type="predicted"/>
<protein>
    <recommendedName>
        <fullName evidence="2">Glycosyltransferase 2-like domain-containing protein</fullName>
    </recommendedName>
</protein>
<dbReference type="SUPFAM" id="SSF53448">
    <property type="entry name" value="Nucleotide-diphospho-sugar transferases"/>
    <property type="match status" value="1"/>
</dbReference>
<reference evidence="3 4" key="1">
    <citation type="journal article" date="2008" name="Int. J. Syst. Evol. Microbiol.">
        <title>Tessaracoccus flavescens sp. nov., isolated from marine sediment.</title>
        <authorList>
            <person name="Lee D.W."/>
            <person name="Lee S.D."/>
        </authorList>
    </citation>
    <scope>NUCLEOTIDE SEQUENCE [LARGE SCALE GENOMIC DNA]</scope>
    <source>
        <strain evidence="3 4">SST-39T</strain>
    </source>
</reference>
<dbReference type="Gene3D" id="3.90.550.10">
    <property type="entry name" value="Spore Coat Polysaccharide Biosynthesis Protein SpsA, Chain A"/>
    <property type="match status" value="1"/>
</dbReference>
<gene>
    <name evidence="3" type="ORF">BW733_06230</name>
</gene>
<feature type="region of interest" description="Disordered" evidence="1">
    <location>
        <begin position="240"/>
        <end position="335"/>
    </location>
</feature>
<organism evidence="3 4">
    <name type="scientific">Tessaracoccus flavescens</name>
    <dbReference type="NCBI Taxonomy" id="399497"/>
    <lineage>
        <taxon>Bacteria</taxon>
        <taxon>Bacillati</taxon>
        <taxon>Actinomycetota</taxon>
        <taxon>Actinomycetes</taxon>
        <taxon>Propionibacteriales</taxon>
        <taxon>Propionibacteriaceae</taxon>
        <taxon>Tessaracoccus</taxon>
    </lineage>
</organism>
<evidence type="ECO:0000313" key="4">
    <source>
        <dbReference type="Proteomes" id="UP000188235"/>
    </source>
</evidence>
<evidence type="ECO:0000256" key="1">
    <source>
        <dbReference type="SAM" id="MobiDB-lite"/>
    </source>
</evidence>
<dbReference type="Pfam" id="PF00535">
    <property type="entry name" value="Glycos_transf_2"/>
    <property type="match status" value="1"/>
</dbReference>
<feature type="domain" description="Glycosyltransferase 2-like" evidence="2">
    <location>
        <begin position="5"/>
        <end position="134"/>
    </location>
</feature>